<dbReference type="Ensembl" id="ENSPCET00000027394.1">
    <property type="protein sequence ID" value="ENSPCEP00000026511.1"/>
    <property type="gene ID" value="ENSPCEG00000019866.1"/>
</dbReference>
<sequence>MQNGVYGASSFLLPLRKTLDKQRVLAASQTLYDFIYIYVSSTNTIFRILNQHLGTSFPIITVRENLSIKDNLQLLISALKEMQAVVEMKDKDVQQNLSHHLYTKIAGPISSLREKITIVKDLYENYKGVLGGIAGPVAAVLLKHGNLPEIVESAIRHLVASPALSLQVADLLMSQKEIAKILPTLTENAPSGSMTQEARSRSPSTTFSFSNFMQTLFWGQTSTSPMKIAANYLEEAVRVLRPSCEAFQCIVKLAEAYISLITDKLQ</sequence>
<evidence type="ECO:0000313" key="2">
    <source>
        <dbReference type="Proteomes" id="UP000694393"/>
    </source>
</evidence>
<organism evidence="1 2">
    <name type="scientific">Pelusios castaneus</name>
    <name type="common">West African mud turtle</name>
    <dbReference type="NCBI Taxonomy" id="367368"/>
    <lineage>
        <taxon>Eukaryota</taxon>
        <taxon>Metazoa</taxon>
        <taxon>Chordata</taxon>
        <taxon>Craniata</taxon>
        <taxon>Vertebrata</taxon>
        <taxon>Euteleostomi</taxon>
        <taxon>Archelosauria</taxon>
        <taxon>Testudinata</taxon>
        <taxon>Testudines</taxon>
        <taxon>Pleurodira</taxon>
        <taxon>Pelomedusidae</taxon>
        <taxon>Pelusios</taxon>
    </lineage>
</organism>
<reference evidence="1" key="2">
    <citation type="submission" date="2025-09" db="UniProtKB">
        <authorList>
            <consortium name="Ensembl"/>
        </authorList>
    </citation>
    <scope>IDENTIFICATION</scope>
</reference>
<accession>A0A8C8SWC6</accession>
<evidence type="ECO:0000313" key="1">
    <source>
        <dbReference type="Ensembl" id="ENSPCEP00000026511.1"/>
    </source>
</evidence>
<reference evidence="1" key="1">
    <citation type="submission" date="2025-08" db="UniProtKB">
        <authorList>
            <consortium name="Ensembl"/>
        </authorList>
    </citation>
    <scope>IDENTIFICATION</scope>
</reference>
<keyword evidence="2" id="KW-1185">Reference proteome</keyword>
<dbReference type="PANTHER" id="PTHR36289:SF1">
    <property type="entry name" value="CHROMOSOME 12 OPEN READING FRAME 60"/>
    <property type="match status" value="1"/>
</dbReference>
<dbReference type="AlphaFoldDB" id="A0A8C8SWC6"/>
<dbReference type="PANTHER" id="PTHR36289">
    <property type="entry name" value="CHROMOSOME 12 OPEN READING FRAME 60"/>
    <property type="match status" value="1"/>
</dbReference>
<dbReference type="Proteomes" id="UP000694393">
    <property type="component" value="Unplaced"/>
</dbReference>
<name>A0A8C8SWC6_9SAUR</name>
<dbReference type="InterPro" id="IPR027895">
    <property type="entry name" value="DUF4533"/>
</dbReference>
<dbReference type="Pfam" id="PF15047">
    <property type="entry name" value="DUF4533"/>
    <property type="match status" value="1"/>
</dbReference>
<proteinExistence type="predicted"/>
<protein>
    <submittedName>
        <fullName evidence="1">Uncharacterized protein</fullName>
    </submittedName>
</protein>